<evidence type="ECO:0000256" key="1">
    <source>
        <dbReference type="ARBA" id="ARBA00023015"/>
    </source>
</evidence>
<dbReference type="PROSITE" id="PS50043">
    <property type="entry name" value="HTH_LUXR_2"/>
    <property type="match status" value="1"/>
</dbReference>
<dbReference type="PANTHER" id="PTHR44688:SF16">
    <property type="entry name" value="DNA-BINDING TRANSCRIPTIONAL ACTIVATOR DEVR_DOSR"/>
    <property type="match status" value="1"/>
</dbReference>
<keyword evidence="3" id="KW-0804">Transcription</keyword>
<dbReference type="PRINTS" id="PR00038">
    <property type="entry name" value="HTHLUXR"/>
</dbReference>
<organism evidence="6 7">
    <name type="scientific">Rubneribacter badeniensis</name>
    <dbReference type="NCBI Taxonomy" id="2070688"/>
    <lineage>
        <taxon>Bacteria</taxon>
        <taxon>Bacillati</taxon>
        <taxon>Actinomycetota</taxon>
        <taxon>Coriobacteriia</taxon>
        <taxon>Eggerthellales</taxon>
        <taxon>Eggerthellaceae</taxon>
        <taxon>Rubneribacter</taxon>
    </lineage>
</organism>
<comment type="caution">
    <text evidence="6">The sequence shown here is derived from an EMBL/GenBank/DDBJ whole genome shotgun (WGS) entry which is preliminary data.</text>
</comment>
<dbReference type="SMART" id="SM00421">
    <property type="entry name" value="HTH_LUXR"/>
    <property type="match status" value="1"/>
</dbReference>
<proteinExistence type="predicted"/>
<reference evidence="6" key="1">
    <citation type="journal article" date="2021" name="PeerJ">
        <title>Extensive microbial diversity within the chicken gut microbiome revealed by metagenomics and culture.</title>
        <authorList>
            <person name="Gilroy R."/>
            <person name="Ravi A."/>
            <person name="Getino M."/>
            <person name="Pursley I."/>
            <person name="Horton D.L."/>
            <person name="Alikhan N.F."/>
            <person name="Baker D."/>
            <person name="Gharbi K."/>
            <person name="Hall N."/>
            <person name="Watson M."/>
            <person name="Adriaenssens E.M."/>
            <person name="Foster-Nyarko E."/>
            <person name="Jarju S."/>
            <person name="Secka A."/>
            <person name="Antonio M."/>
            <person name="Oren A."/>
            <person name="Chaudhuri R.R."/>
            <person name="La Ragione R."/>
            <person name="Hildebrand F."/>
            <person name="Pallen M.J."/>
        </authorList>
    </citation>
    <scope>NUCLEOTIDE SEQUENCE</scope>
    <source>
        <strain evidence="6">USAMLcec12-2067</strain>
    </source>
</reference>
<feature type="transmembrane region" description="Helical" evidence="4">
    <location>
        <begin position="209"/>
        <end position="232"/>
    </location>
</feature>
<dbReference type="EMBL" id="DYZL01000025">
    <property type="protein sequence ID" value="HJH42389.1"/>
    <property type="molecule type" value="Genomic_DNA"/>
</dbReference>
<feature type="transmembrane region" description="Helical" evidence="4">
    <location>
        <begin position="238"/>
        <end position="259"/>
    </location>
</feature>
<protein>
    <submittedName>
        <fullName evidence="6">Helix-turn-helix transcriptional regulator</fullName>
    </submittedName>
</protein>
<feature type="transmembrane region" description="Helical" evidence="4">
    <location>
        <begin position="79"/>
        <end position="100"/>
    </location>
</feature>
<feature type="transmembrane region" description="Helical" evidence="4">
    <location>
        <begin position="271"/>
        <end position="291"/>
    </location>
</feature>
<evidence type="ECO:0000256" key="2">
    <source>
        <dbReference type="ARBA" id="ARBA00023125"/>
    </source>
</evidence>
<feature type="transmembrane region" description="Helical" evidence="4">
    <location>
        <begin position="139"/>
        <end position="157"/>
    </location>
</feature>
<dbReference type="Proteomes" id="UP000789325">
    <property type="component" value="Unassembled WGS sequence"/>
</dbReference>
<feature type="transmembrane region" description="Helical" evidence="4">
    <location>
        <begin position="44"/>
        <end position="67"/>
    </location>
</feature>
<evidence type="ECO:0000256" key="3">
    <source>
        <dbReference type="ARBA" id="ARBA00023163"/>
    </source>
</evidence>
<dbReference type="PROSITE" id="PS00622">
    <property type="entry name" value="HTH_LUXR_1"/>
    <property type="match status" value="1"/>
</dbReference>
<feature type="transmembrane region" description="Helical" evidence="4">
    <location>
        <begin position="297"/>
        <end position="316"/>
    </location>
</feature>
<keyword evidence="1" id="KW-0805">Transcription regulation</keyword>
<keyword evidence="2" id="KW-0238">DNA-binding</keyword>
<feature type="domain" description="HTH luxR-type" evidence="5">
    <location>
        <begin position="445"/>
        <end position="507"/>
    </location>
</feature>
<dbReference type="Gene3D" id="1.10.10.10">
    <property type="entry name" value="Winged helix-like DNA-binding domain superfamily/Winged helix DNA-binding domain"/>
    <property type="match status" value="1"/>
</dbReference>
<feature type="transmembrane region" description="Helical" evidence="4">
    <location>
        <begin position="106"/>
        <end position="127"/>
    </location>
</feature>
<keyword evidence="4" id="KW-1133">Transmembrane helix</keyword>
<keyword evidence="4" id="KW-0472">Membrane</keyword>
<sequence>MSGAKAKALVSSLRWHHLGFAFVWAVMFGGLSAPAGMAGSSAGAAALGVFEACQQVCVIAAVALSALAERRVPAFPPRLAYAAGAVLAAGALAFGAALPSGGEPSVVGAALAGVLVGGAAGFFYASWQQFFASEGASRTAICIPLSAVLSVAVSAVVGALPDAVRTVCVVGVLPAASAATLRLSLSEIVPADPALRMTRALAAAAARDLWKPVFCTCAIGFVWQLVAGLFSVSADASSAAGFGGLALASAVVLLIELFSERGFEALRVYQVLFPLVTGVFMLPSLLGVQFAPLVVGMLLFGFEILNLLLIVTCAVYSSERDVPAAQTYALCVGPTLVAMFAGDAMGKRLGPIVAYDFALGVNVLFLCVYALSMVLFLVSFRRRRRQAGTDEAGEGGRIDVAVVGGSRPLAAPERVRADAVSGSGFASGSDAGRDPRASLDARFDALGLADPFSKREREVVALVLRGNNVPAVARKLYISENTVRDHMKSIYRKAGVYSRQELIDLLD</sequence>
<dbReference type="InterPro" id="IPR016032">
    <property type="entry name" value="Sig_transdc_resp-reg_C-effctor"/>
</dbReference>
<dbReference type="InterPro" id="IPR000792">
    <property type="entry name" value="Tscrpt_reg_LuxR_C"/>
</dbReference>
<feature type="transmembrane region" description="Helical" evidence="4">
    <location>
        <begin position="163"/>
        <end position="188"/>
    </location>
</feature>
<feature type="transmembrane region" description="Helical" evidence="4">
    <location>
        <begin position="20"/>
        <end position="38"/>
    </location>
</feature>
<accession>A0A9D2VIN1</accession>
<dbReference type="GO" id="GO:0006355">
    <property type="term" value="P:regulation of DNA-templated transcription"/>
    <property type="evidence" value="ECO:0007669"/>
    <property type="project" value="InterPro"/>
</dbReference>
<evidence type="ECO:0000313" key="6">
    <source>
        <dbReference type="EMBL" id="HJH42389.1"/>
    </source>
</evidence>
<feature type="transmembrane region" description="Helical" evidence="4">
    <location>
        <begin position="357"/>
        <end position="378"/>
    </location>
</feature>
<dbReference type="AlphaFoldDB" id="A0A9D2VIN1"/>
<dbReference type="GO" id="GO:0003677">
    <property type="term" value="F:DNA binding"/>
    <property type="evidence" value="ECO:0007669"/>
    <property type="project" value="UniProtKB-KW"/>
</dbReference>
<dbReference type="PANTHER" id="PTHR44688">
    <property type="entry name" value="DNA-BINDING TRANSCRIPTIONAL ACTIVATOR DEVR_DOSR"/>
    <property type="match status" value="1"/>
</dbReference>
<evidence type="ECO:0000259" key="5">
    <source>
        <dbReference type="PROSITE" id="PS50043"/>
    </source>
</evidence>
<reference evidence="6" key="2">
    <citation type="submission" date="2021-09" db="EMBL/GenBank/DDBJ databases">
        <authorList>
            <person name="Gilroy R."/>
        </authorList>
    </citation>
    <scope>NUCLEOTIDE SEQUENCE</scope>
    <source>
        <strain evidence="6">USAMLcec12-2067</strain>
    </source>
</reference>
<evidence type="ECO:0000313" key="7">
    <source>
        <dbReference type="Proteomes" id="UP000789325"/>
    </source>
</evidence>
<name>A0A9D2VIN1_9ACTN</name>
<gene>
    <name evidence="6" type="ORF">K8V16_01165</name>
</gene>
<dbReference type="Pfam" id="PF00196">
    <property type="entry name" value="GerE"/>
    <property type="match status" value="1"/>
</dbReference>
<dbReference type="CDD" id="cd06170">
    <property type="entry name" value="LuxR_C_like"/>
    <property type="match status" value="1"/>
</dbReference>
<evidence type="ECO:0000256" key="4">
    <source>
        <dbReference type="SAM" id="Phobius"/>
    </source>
</evidence>
<dbReference type="SUPFAM" id="SSF46894">
    <property type="entry name" value="C-terminal effector domain of the bipartite response regulators"/>
    <property type="match status" value="1"/>
</dbReference>
<feature type="transmembrane region" description="Helical" evidence="4">
    <location>
        <begin position="328"/>
        <end position="345"/>
    </location>
</feature>
<dbReference type="InterPro" id="IPR036388">
    <property type="entry name" value="WH-like_DNA-bd_sf"/>
</dbReference>
<keyword evidence="4" id="KW-0812">Transmembrane</keyword>